<reference evidence="2 3" key="1">
    <citation type="submission" date="2020-06" db="EMBL/GenBank/DDBJ databases">
        <authorList>
            <person name="Kim S.-J."/>
            <person name="Park S.-J."/>
        </authorList>
    </citation>
    <scope>NUCLEOTIDE SEQUENCE [LARGE SCALE GENOMIC DNA]</scope>
    <source>
        <strain evidence="2 3">SW-151</strain>
    </source>
</reference>
<keyword evidence="1" id="KW-0472">Membrane</keyword>
<keyword evidence="1" id="KW-1133">Transmembrane helix</keyword>
<proteinExistence type="predicted"/>
<comment type="caution">
    <text evidence="2">The sequence shown here is derived from an EMBL/GenBank/DDBJ whole genome shotgun (WGS) entry which is preliminary data.</text>
</comment>
<evidence type="ECO:0000313" key="2">
    <source>
        <dbReference type="EMBL" id="NVD27471.1"/>
    </source>
</evidence>
<evidence type="ECO:0000256" key="1">
    <source>
        <dbReference type="SAM" id="Phobius"/>
    </source>
</evidence>
<keyword evidence="3" id="KW-1185">Reference proteome</keyword>
<accession>A0ABX2N1C7</accession>
<keyword evidence="1" id="KW-0812">Transmembrane</keyword>
<organism evidence="2 3">
    <name type="scientific">Parasphingorhabdus flavimaris</name>
    <dbReference type="NCBI Taxonomy" id="266812"/>
    <lineage>
        <taxon>Bacteria</taxon>
        <taxon>Pseudomonadati</taxon>
        <taxon>Pseudomonadota</taxon>
        <taxon>Alphaproteobacteria</taxon>
        <taxon>Sphingomonadales</taxon>
        <taxon>Sphingomonadaceae</taxon>
        <taxon>Parasphingorhabdus</taxon>
    </lineage>
</organism>
<dbReference type="EMBL" id="JABWMH010000002">
    <property type="protein sequence ID" value="NVD27471.1"/>
    <property type="molecule type" value="Genomic_DNA"/>
</dbReference>
<protein>
    <submittedName>
        <fullName evidence="2">Uncharacterized protein</fullName>
    </submittedName>
</protein>
<sequence>MTNKTAVGSADSGRLYVEDLLSRYPAITDAEKLAILDFLNKSSALDSALLTCNEAIAENLKAFRQDNRKQLGFTPVNWLIMASILVSVAFAIYYMWDAGT</sequence>
<dbReference type="Proteomes" id="UP000652427">
    <property type="component" value="Unassembled WGS sequence"/>
</dbReference>
<feature type="transmembrane region" description="Helical" evidence="1">
    <location>
        <begin position="76"/>
        <end position="96"/>
    </location>
</feature>
<name>A0ABX2N1C7_9SPHN</name>
<gene>
    <name evidence="2" type="ORF">HUO14_06085</name>
</gene>
<evidence type="ECO:0000313" key="3">
    <source>
        <dbReference type="Proteomes" id="UP000652427"/>
    </source>
</evidence>
<dbReference type="RefSeq" id="WP_176278994.1">
    <property type="nucleotide sequence ID" value="NZ_JABWMH010000002.1"/>
</dbReference>